<keyword evidence="4" id="KW-1005">Bacterial flagellum biogenesis</keyword>
<keyword evidence="3" id="KW-0678">Repressor</keyword>
<dbReference type="EMBL" id="JAWCUD010000015">
    <property type="protein sequence ID" value="MDU0205687.1"/>
    <property type="molecule type" value="Genomic_DNA"/>
</dbReference>
<keyword evidence="6" id="KW-0804">Transcription</keyword>
<keyword evidence="9" id="KW-1185">Reference proteome</keyword>
<evidence type="ECO:0000256" key="2">
    <source>
        <dbReference type="ARBA" id="ARBA00017823"/>
    </source>
</evidence>
<accession>A0ABU3RNB4</accession>
<gene>
    <name evidence="8" type="primary">flgM</name>
    <name evidence="8" type="ORF">RQP52_31885</name>
</gene>
<reference evidence="8 9" key="1">
    <citation type="submission" date="2023-10" db="EMBL/GenBank/DDBJ databases">
        <title>Paenibacillus strain PFR10 Genome sequencing and assembly.</title>
        <authorList>
            <person name="Kim I."/>
        </authorList>
    </citation>
    <scope>NUCLEOTIDE SEQUENCE [LARGE SCALE GENOMIC DNA]</scope>
    <source>
        <strain evidence="8 9">PFR10</strain>
    </source>
</reference>
<evidence type="ECO:0000256" key="6">
    <source>
        <dbReference type="ARBA" id="ARBA00023163"/>
    </source>
</evidence>
<evidence type="ECO:0000256" key="3">
    <source>
        <dbReference type="ARBA" id="ARBA00022491"/>
    </source>
</evidence>
<evidence type="ECO:0000313" key="8">
    <source>
        <dbReference type="EMBL" id="MDU0205687.1"/>
    </source>
</evidence>
<dbReference type="NCBIfam" id="TIGR03824">
    <property type="entry name" value="FlgM_jcvi"/>
    <property type="match status" value="1"/>
</dbReference>
<protein>
    <recommendedName>
        <fullName evidence="2">Negative regulator of flagellin synthesis</fullName>
    </recommendedName>
</protein>
<comment type="similarity">
    <text evidence="1">Belongs to the FlgM family.</text>
</comment>
<keyword evidence="8" id="KW-0282">Flagellum</keyword>
<feature type="domain" description="Anti-sigma-28 factor FlgM C-terminal" evidence="7">
    <location>
        <begin position="36"/>
        <end position="87"/>
    </location>
</feature>
<dbReference type="InterPro" id="IPR035890">
    <property type="entry name" value="Anti-sigma-28_factor_FlgM_sf"/>
</dbReference>
<dbReference type="InterPro" id="IPR031316">
    <property type="entry name" value="FlgM_C"/>
</dbReference>
<dbReference type="Pfam" id="PF04316">
    <property type="entry name" value="FlgM"/>
    <property type="match status" value="1"/>
</dbReference>
<dbReference type="SUPFAM" id="SSF101498">
    <property type="entry name" value="Anti-sigma factor FlgM"/>
    <property type="match status" value="1"/>
</dbReference>
<evidence type="ECO:0000313" key="9">
    <source>
        <dbReference type="Proteomes" id="UP001260980"/>
    </source>
</evidence>
<keyword evidence="8" id="KW-0966">Cell projection</keyword>
<keyword evidence="5" id="KW-0805">Transcription regulation</keyword>
<dbReference type="Proteomes" id="UP001260980">
    <property type="component" value="Unassembled WGS sequence"/>
</dbReference>
<sequence length="91" mass="10171">MKINDNQRIGAVNPYKKTGDAKFMSHAANKKEKAKDQVEISAEAKEMLDAKGIVRTEEQAQRIEELKASVASGTYYVDANKIAEKLIPYLK</sequence>
<evidence type="ECO:0000259" key="7">
    <source>
        <dbReference type="Pfam" id="PF04316"/>
    </source>
</evidence>
<proteinExistence type="inferred from homology"/>
<evidence type="ECO:0000256" key="5">
    <source>
        <dbReference type="ARBA" id="ARBA00023015"/>
    </source>
</evidence>
<comment type="caution">
    <text evidence="8">The sequence shown here is derived from an EMBL/GenBank/DDBJ whole genome shotgun (WGS) entry which is preliminary data.</text>
</comment>
<keyword evidence="8" id="KW-0969">Cilium</keyword>
<evidence type="ECO:0000256" key="4">
    <source>
        <dbReference type="ARBA" id="ARBA00022795"/>
    </source>
</evidence>
<organism evidence="8 9">
    <name type="scientific">Paenibacillus violae</name>
    <dbReference type="NCBI Taxonomy" id="3077234"/>
    <lineage>
        <taxon>Bacteria</taxon>
        <taxon>Bacillati</taxon>
        <taxon>Bacillota</taxon>
        <taxon>Bacilli</taxon>
        <taxon>Bacillales</taxon>
        <taxon>Paenibacillaceae</taxon>
        <taxon>Paenibacillus</taxon>
    </lineage>
</organism>
<dbReference type="InterPro" id="IPR007412">
    <property type="entry name" value="FlgM"/>
</dbReference>
<name>A0ABU3RNB4_9BACL</name>
<evidence type="ECO:0000256" key="1">
    <source>
        <dbReference type="ARBA" id="ARBA00005322"/>
    </source>
</evidence>
<dbReference type="RefSeq" id="WP_315955574.1">
    <property type="nucleotide sequence ID" value="NZ_JAWCUD010000015.1"/>
</dbReference>